<evidence type="ECO:0000256" key="3">
    <source>
        <dbReference type="ARBA" id="ARBA00022813"/>
    </source>
</evidence>
<keyword evidence="5" id="KW-0055">Arginine biosynthesis</keyword>
<dbReference type="GO" id="GO:0005737">
    <property type="term" value="C:cytoplasm"/>
    <property type="evidence" value="ECO:0007669"/>
    <property type="project" value="UniProtKB-SubCell"/>
</dbReference>
<dbReference type="NCBIfam" id="TIGR00120">
    <property type="entry name" value="ArgJ"/>
    <property type="match status" value="1"/>
</dbReference>
<dbReference type="InterPro" id="IPR042195">
    <property type="entry name" value="ArgJ_beta_C"/>
</dbReference>
<dbReference type="SUPFAM" id="SSF56266">
    <property type="entry name" value="DmpA/ArgJ-like"/>
    <property type="match status" value="1"/>
</dbReference>
<comment type="function">
    <text evidence="5">Catalyzes two activities which are involved in the cyclic version of arginine biosynthesis: the synthesis of N-acetylglutamate from glutamate and acetyl-CoA as the acetyl donor, and of ornithine by transacetylation between N(2)-acetylornithine and glutamate.</text>
</comment>
<accession>D3S1J7</accession>
<dbReference type="GO" id="GO:0006592">
    <property type="term" value="P:ornithine biosynthetic process"/>
    <property type="evidence" value="ECO:0007669"/>
    <property type="project" value="TreeGrafter"/>
</dbReference>
<keyword evidence="7" id="KW-1185">Reference proteome</keyword>
<comment type="subunit">
    <text evidence="5">Heterotetramer of two alpha and two beta chains.</text>
</comment>
<keyword evidence="4 5" id="KW-0012">Acyltransferase</keyword>
<feature type="site" description="Involved in the stabilization of negative charge on the oxyanion by the formation of the oxyanion hole" evidence="5">
    <location>
        <position position="100"/>
    </location>
</feature>
<comment type="pathway">
    <text evidence="5">Amino-acid biosynthesis; L-arginine biosynthesis; L-ornithine and N-acetyl-L-glutamate from L-glutamate and N(2)-acetyl-L-ornithine (cyclic): step 1/1.</text>
</comment>
<dbReference type="Gene3D" id="3.10.20.340">
    <property type="entry name" value="ArgJ beta chain, C-terminal domain"/>
    <property type="match status" value="1"/>
</dbReference>
<keyword evidence="5" id="KW-0963">Cytoplasm</keyword>
<dbReference type="EC" id="2.3.1.35" evidence="5"/>
<feature type="site" description="Cleavage; by autolysis" evidence="5">
    <location>
        <begin position="169"/>
        <end position="170"/>
    </location>
</feature>
<dbReference type="PANTHER" id="PTHR23100:SF0">
    <property type="entry name" value="ARGININE BIOSYNTHESIS BIFUNCTIONAL PROTEIN ARGJ, MITOCHONDRIAL"/>
    <property type="match status" value="1"/>
</dbReference>
<dbReference type="HOGENOM" id="CLU_027172_1_0_2"/>
<evidence type="ECO:0000313" key="6">
    <source>
        <dbReference type="EMBL" id="ADC66461.1"/>
    </source>
</evidence>
<feature type="binding site" evidence="5">
    <location>
        <position position="170"/>
    </location>
    <ligand>
        <name>substrate</name>
    </ligand>
</feature>
<comment type="catalytic activity">
    <reaction evidence="5">
        <text>N(2)-acetyl-L-ornithine + L-glutamate = N-acetyl-L-glutamate + L-ornithine</text>
        <dbReference type="Rhea" id="RHEA:15349"/>
        <dbReference type="ChEBI" id="CHEBI:29985"/>
        <dbReference type="ChEBI" id="CHEBI:44337"/>
        <dbReference type="ChEBI" id="CHEBI:46911"/>
        <dbReference type="ChEBI" id="CHEBI:57805"/>
        <dbReference type="EC" id="2.3.1.35"/>
    </reaction>
</comment>
<evidence type="ECO:0000256" key="1">
    <source>
        <dbReference type="ARBA" id="ARBA00006774"/>
    </source>
</evidence>
<comment type="subcellular location">
    <subcellularLocation>
        <location evidence="5">Cytoplasm</location>
    </subcellularLocation>
</comment>
<protein>
    <recommendedName>
        <fullName evidence="5">Arginine biosynthesis bifunctional protein ArgJ</fullName>
    </recommendedName>
    <domain>
        <recommendedName>
            <fullName evidence="5">Glutamate N-acetyltransferase</fullName>
            <ecNumber evidence="5">2.3.1.35</ecNumber>
        </recommendedName>
        <alternativeName>
            <fullName evidence="5">Ornithine acetyltransferase</fullName>
            <shortName evidence="5">OATase</shortName>
        </alternativeName>
        <alternativeName>
            <fullName evidence="5">Ornithine transacetylase</fullName>
        </alternativeName>
    </domain>
    <domain>
        <recommendedName>
            <fullName evidence="5">Amino-acid acetyltransferase</fullName>
            <ecNumber evidence="5">2.3.1.1</ecNumber>
        </recommendedName>
        <alternativeName>
            <fullName evidence="5">N-acetylglutamate synthase</fullName>
            <shortName evidence="5">AGSase</shortName>
        </alternativeName>
    </domain>
    <component>
        <recommendedName>
            <fullName evidence="5">Arginine biosynthesis bifunctional protein ArgJ alpha chain</fullName>
        </recommendedName>
    </component>
    <component>
        <recommendedName>
            <fullName evidence="5">Arginine biosynthesis bifunctional protein ArgJ beta chain</fullName>
        </recommendedName>
    </component>
</protein>
<dbReference type="HAMAP" id="MF_01106">
    <property type="entry name" value="ArgJ"/>
    <property type="match status" value="1"/>
</dbReference>
<dbReference type="STRING" id="589924.Ferp_2343"/>
<feature type="active site" description="Nucleophile" evidence="5">
    <location>
        <position position="170"/>
    </location>
</feature>
<name>D3S1J7_FERPA</name>
<dbReference type="UniPathway" id="UPA00068">
    <property type="reaction ID" value="UER00106"/>
</dbReference>
<dbReference type="Pfam" id="PF01960">
    <property type="entry name" value="ArgJ"/>
    <property type="match status" value="1"/>
</dbReference>
<keyword evidence="5" id="KW-0028">Amino-acid biosynthesis</keyword>
<dbReference type="AlphaFoldDB" id="D3S1J7"/>
<evidence type="ECO:0000313" key="7">
    <source>
        <dbReference type="Proteomes" id="UP000002613"/>
    </source>
</evidence>
<comment type="catalytic activity">
    <reaction evidence="5">
        <text>L-glutamate + acetyl-CoA = N-acetyl-L-glutamate + CoA + H(+)</text>
        <dbReference type="Rhea" id="RHEA:24292"/>
        <dbReference type="ChEBI" id="CHEBI:15378"/>
        <dbReference type="ChEBI" id="CHEBI:29985"/>
        <dbReference type="ChEBI" id="CHEBI:44337"/>
        <dbReference type="ChEBI" id="CHEBI:57287"/>
        <dbReference type="ChEBI" id="CHEBI:57288"/>
        <dbReference type="EC" id="2.3.1.1"/>
    </reaction>
</comment>
<reference evidence="7" key="1">
    <citation type="submission" date="2010-02" db="EMBL/GenBank/DDBJ databases">
        <title>Complete sequence of Ferroglobus placidus DSM 10642.</title>
        <authorList>
            <consortium name="US DOE Joint Genome Institute"/>
            <person name="Lucas S."/>
            <person name="Copeland A."/>
            <person name="Lapidus A."/>
            <person name="Cheng J.-F."/>
            <person name="Bruce D."/>
            <person name="Goodwin L."/>
            <person name="Pitluck S."/>
            <person name="Saunders E."/>
            <person name="Brettin T."/>
            <person name="Detter J.C."/>
            <person name="Han C."/>
            <person name="Tapia R."/>
            <person name="Larimer F."/>
            <person name="Land M."/>
            <person name="Hauser L."/>
            <person name="Kyrpides N."/>
            <person name="Ivanova N."/>
            <person name="Holmes D."/>
            <person name="Lovley D."/>
            <person name="Kyrpides N."/>
            <person name="Anderson I.J."/>
            <person name="Woyke T."/>
        </authorList>
    </citation>
    <scope>NUCLEOTIDE SEQUENCE [LARGE SCALE GENOMIC DNA]</scope>
    <source>
        <strain evidence="7">DSM 10642 / AEDII12DO</strain>
    </source>
</reference>
<feature type="chain" id="PRO_5023333555" description="Arginine biosynthesis bifunctional protein ArgJ beta chain" evidence="5">
    <location>
        <begin position="170"/>
        <end position="377"/>
    </location>
</feature>
<evidence type="ECO:0000256" key="2">
    <source>
        <dbReference type="ARBA" id="ARBA00022679"/>
    </source>
</evidence>
<dbReference type="eggNOG" id="arCOG04413">
    <property type="taxonomic scope" value="Archaea"/>
</dbReference>
<dbReference type="GO" id="GO:0006526">
    <property type="term" value="P:L-arginine biosynthetic process"/>
    <property type="evidence" value="ECO:0007669"/>
    <property type="project" value="UniProtKB-UniRule"/>
</dbReference>
<feature type="binding site" evidence="5">
    <location>
        <position position="377"/>
    </location>
    <ligand>
        <name>substrate</name>
    </ligand>
</feature>
<dbReference type="InterPro" id="IPR016117">
    <property type="entry name" value="ArgJ-like_dom_sf"/>
</dbReference>
<dbReference type="GO" id="GO:0004358">
    <property type="term" value="F:L-glutamate N-acetyltransferase activity, acting on acetyl-L-ornithine as donor"/>
    <property type="evidence" value="ECO:0007669"/>
    <property type="project" value="UniProtKB-UniRule"/>
</dbReference>
<dbReference type="MEROPS" id="T05.002"/>
<feature type="binding site" evidence="5">
    <location>
        <position position="159"/>
    </location>
    <ligand>
        <name>substrate</name>
    </ligand>
</feature>
<dbReference type="PaxDb" id="589924-Ferp_2343"/>
<comment type="pathway">
    <text evidence="5">Amino-acid biosynthesis; L-arginine biosynthesis; N(2)-acetyl-L-ornithine from L-glutamate: step 1/4.</text>
</comment>
<keyword evidence="5" id="KW-0511">Multifunctional enzyme</keyword>
<dbReference type="NCBIfam" id="NF003802">
    <property type="entry name" value="PRK05388.1"/>
    <property type="match status" value="1"/>
</dbReference>
<dbReference type="PANTHER" id="PTHR23100">
    <property type="entry name" value="ARGININE BIOSYNTHESIS BIFUNCTIONAL PROTEIN ARGJ"/>
    <property type="match status" value="1"/>
</dbReference>
<reference evidence="6 7" key="2">
    <citation type="journal article" date="2011" name="Stand. Genomic Sci.">
        <title>Complete genome sequence of Ferroglobus placidus AEDII12DO.</title>
        <authorList>
            <person name="Anderson I."/>
            <person name="Risso C."/>
            <person name="Holmes D."/>
            <person name="Lucas S."/>
            <person name="Copeland A."/>
            <person name="Lapidus A."/>
            <person name="Cheng J.F."/>
            <person name="Bruce D."/>
            <person name="Goodwin L."/>
            <person name="Pitluck S."/>
            <person name="Saunders E."/>
            <person name="Brettin T."/>
            <person name="Detter J.C."/>
            <person name="Han C."/>
            <person name="Tapia R."/>
            <person name="Larimer F."/>
            <person name="Land M."/>
            <person name="Hauser L."/>
            <person name="Woyke T."/>
            <person name="Lovley D."/>
            <person name="Kyrpides N."/>
            <person name="Ivanova N."/>
        </authorList>
    </citation>
    <scope>NUCLEOTIDE SEQUENCE [LARGE SCALE GENOMIC DNA]</scope>
    <source>
        <strain evidence="7">DSM 10642 / AEDII12DO</strain>
    </source>
</reference>
<feature type="binding site" evidence="5">
    <location>
        <position position="248"/>
    </location>
    <ligand>
        <name>substrate</name>
    </ligand>
</feature>
<dbReference type="KEGG" id="fpl:Ferp_2343"/>
<dbReference type="RefSeq" id="WP_012966797.1">
    <property type="nucleotide sequence ID" value="NC_013849.1"/>
</dbReference>
<comment type="similarity">
    <text evidence="1 5">Belongs to the ArgJ family.</text>
</comment>
<dbReference type="Proteomes" id="UP000002613">
    <property type="component" value="Chromosome"/>
</dbReference>
<dbReference type="CDD" id="cd02152">
    <property type="entry name" value="OAT"/>
    <property type="match status" value="1"/>
</dbReference>
<dbReference type="GeneID" id="8779884"/>
<dbReference type="EC" id="2.3.1.1" evidence="5"/>
<feature type="binding site" evidence="5">
    <location>
        <position position="372"/>
    </location>
    <ligand>
        <name>substrate</name>
    </ligand>
</feature>
<feature type="site" description="Involved in the stabilization of negative charge on the oxyanion by the formation of the oxyanion hole" evidence="5">
    <location>
        <position position="99"/>
    </location>
</feature>
<gene>
    <name evidence="5" type="primary">argJ</name>
    <name evidence="6" type="ordered locus">Ferp_2343</name>
</gene>
<keyword evidence="2 5" id="KW-0808">Transferase</keyword>
<sequence>MLHMIDGVLCGGEKRGKIGVGIIVCEGKISAVYTKNKIKAAPIKFNLQNLSEDVRGIIVNSGNANAFTGEEGVRRAKIMAEFLASKLNCEVSKVAVASTGVIGKQLEIEEIIKIGENVFGKLGNDEKSSLSFAKAIMTTDRFPKMAYWEGEVKIAGVAKGAGMISPNMATMLAFIVSDADLQPRSSKRILRRVVDRTFNQAVVDGDTSTNDTVFLITTGERKISERSFEKGLESVCEELAKQIVKDGEGAKKLLLIKVTGARNNKEGFKAAKVVASSLLVKTAFFGEDPNFGRIVAALGYSGVDVDEKISITFRSKLGEVKVVESGEVVLDELLARKVLSAEEVEVLIDLHKGNGKGHAFGCDLGYEYVRINSEYTT</sequence>
<proteinExistence type="inferred from homology"/>
<evidence type="ECO:0000256" key="5">
    <source>
        <dbReference type="HAMAP-Rule" id="MF_01106"/>
    </source>
</evidence>
<dbReference type="GO" id="GO:0004042">
    <property type="term" value="F:L-glutamate N-acetyltransferase activity"/>
    <property type="evidence" value="ECO:0007669"/>
    <property type="project" value="UniProtKB-UniRule"/>
</dbReference>
<dbReference type="InterPro" id="IPR002813">
    <property type="entry name" value="Arg_biosynth_ArgJ"/>
</dbReference>
<feature type="binding site" evidence="5">
    <location>
        <position position="138"/>
    </location>
    <ligand>
        <name>substrate</name>
    </ligand>
</feature>
<feature type="chain" id="PRO_5023333556" description="Arginine biosynthesis bifunctional protein ArgJ alpha chain" evidence="5">
    <location>
        <begin position="1"/>
        <end position="169"/>
    </location>
</feature>
<dbReference type="Gene3D" id="3.60.70.12">
    <property type="entry name" value="L-amino peptidase D-ALA esterase/amidase"/>
    <property type="match status" value="1"/>
</dbReference>
<dbReference type="EMBL" id="CP001899">
    <property type="protein sequence ID" value="ADC66461.1"/>
    <property type="molecule type" value="Genomic_DNA"/>
</dbReference>
<keyword evidence="3 5" id="KW-0068">Autocatalytic cleavage</keyword>
<evidence type="ECO:0000256" key="4">
    <source>
        <dbReference type="ARBA" id="ARBA00023315"/>
    </source>
</evidence>
<organism evidence="6 7">
    <name type="scientific">Ferroglobus placidus (strain DSM 10642 / AEDII12DO)</name>
    <dbReference type="NCBI Taxonomy" id="589924"/>
    <lineage>
        <taxon>Archaea</taxon>
        <taxon>Methanobacteriati</taxon>
        <taxon>Methanobacteriota</taxon>
        <taxon>Archaeoglobi</taxon>
        <taxon>Archaeoglobales</taxon>
        <taxon>Archaeoglobaceae</taxon>
        <taxon>Ferroglobus</taxon>
    </lineage>
</organism>